<keyword evidence="3" id="KW-1185">Reference proteome</keyword>
<evidence type="ECO:0000313" key="3">
    <source>
        <dbReference type="Proteomes" id="UP000887458"/>
    </source>
</evidence>
<name>A0ABQ8J2C5_DERPT</name>
<dbReference type="EMBL" id="NJHN03000088">
    <property type="protein sequence ID" value="KAH9416686.1"/>
    <property type="molecule type" value="Genomic_DNA"/>
</dbReference>
<evidence type="ECO:0000313" key="2">
    <source>
        <dbReference type="EMBL" id="KAH9416686.1"/>
    </source>
</evidence>
<feature type="chain" id="PRO_5045317258" description="Secreted protein" evidence="1">
    <location>
        <begin position="19"/>
        <end position="74"/>
    </location>
</feature>
<dbReference type="Proteomes" id="UP000887458">
    <property type="component" value="Unassembled WGS sequence"/>
</dbReference>
<keyword evidence="1" id="KW-0732">Signal</keyword>
<evidence type="ECO:0000256" key="1">
    <source>
        <dbReference type="SAM" id="SignalP"/>
    </source>
</evidence>
<organism evidence="2 3">
    <name type="scientific">Dermatophagoides pteronyssinus</name>
    <name type="common">European house dust mite</name>
    <dbReference type="NCBI Taxonomy" id="6956"/>
    <lineage>
        <taxon>Eukaryota</taxon>
        <taxon>Metazoa</taxon>
        <taxon>Ecdysozoa</taxon>
        <taxon>Arthropoda</taxon>
        <taxon>Chelicerata</taxon>
        <taxon>Arachnida</taxon>
        <taxon>Acari</taxon>
        <taxon>Acariformes</taxon>
        <taxon>Sarcoptiformes</taxon>
        <taxon>Astigmata</taxon>
        <taxon>Psoroptidia</taxon>
        <taxon>Analgoidea</taxon>
        <taxon>Pyroglyphidae</taxon>
        <taxon>Dermatophagoidinae</taxon>
        <taxon>Dermatophagoides</taxon>
    </lineage>
</organism>
<proteinExistence type="predicted"/>
<gene>
    <name evidence="2" type="ORF">DERP_012154</name>
</gene>
<reference evidence="2 3" key="2">
    <citation type="journal article" date="2022" name="Mol. Biol. Evol.">
        <title>Comparative Genomics Reveals Insights into the Divergent Evolution of Astigmatic Mites and Household Pest Adaptations.</title>
        <authorList>
            <person name="Xiong Q."/>
            <person name="Wan A.T."/>
            <person name="Liu X."/>
            <person name="Fung C.S."/>
            <person name="Xiao X."/>
            <person name="Malainual N."/>
            <person name="Hou J."/>
            <person name="Wang L."/>
            <person name="Wang M."/>
            <person name="Yang K.Y."/>
            <person name="Cui Y."/>
            <person name="Leung E.L."/>
            <person name="Nong W."/>
            <person name="Shin S.K."/>
            <person name="Au S.W."/>
            <person name="Jeong K.Y."/>
            <person name="Chew F.T."/>
            <person name="Hui J.H."/>
            <person name="Leung T.F."/>
            <person name="Tungtrongchitr A."/>
            <person name="Zhong N."/>
            <person name="Liu Z."/>
            <person name="Tsui S.K."/>
        </authorList>
    </citation>
    <scope>NUCLEOTIDE SEQUENCE [LARGE SCALE GENOMIC DNA]</scope>
    <source>
        <strain evidence="2">Derp</strain>
    </source>
</reference>
<accession>A0ABQ8J2C5</accession>
<feature type="signal peptide" evidence="1">
    <location>
        <begin position="1"/>
        <end position="18"/>
    </location>
</feature>
<reference evidence="2 3" key="1">
    <citation type="journal article" date="2018" name="J. Allergy Clin. Immunol.">
        <title>High-quality assembly of Dermatophagoides pteronyssinus genome and transcriptome reveals a wide range of novel allergens.</title>
        <authorList>
            <person name="Liu X.Y."/>
            <person name="Yang K.Y."/>
            <person name="Wang M.Q."/>
            <person name="Kwok J.S."/>
            <person name="Zeng X."/>
            <person name="Yang Z."/>
            <person name="Xiao X.J."/>
            <person name="Lau C.P."/>
            <person name="Li Y."/>
            <person name="Huang Z.M."/>
            <person name="Ba J.G."/>
            <person name="Yim A.K."/>
            <person name="Ouyang C.Y."/>
            <person name="Ngai S.M."/>
            <person name="Chan T.F."/>
            <person name="Leung E.L."/>
            <person name="Liu L."/>
            <person name="Liu Z.G."/>
            <person name="Tsui S.K."/>
        </authorList>
    </citation>
    <scope>NUCLEOTIDE SEQUENCE [LARGE SCALE GENOMIC DNA]</scope>
    <source>
        <strain evidence="2">Derp</strain>
    </source>
</reference>
<comment type="caution">
    <text evidence="2">The sequence shown here is derived from an EMBL/GenBank/DDBJ whole genome shotgun (WGS) entry which is preliminary data.</text>
</comment>
<sequence>MFVFFHFHHFLCLKFCCTIVVDDTDTTTELYEQNNNQNLIIIYPYQSILLTAIAMAISDSVTVSIGDDTSGVLS</sequence>
<evidence type="ECO:0008006" key="4">
    <source>
        <dbReference type="Google" id="ProtNLM"/>
    </source>
</evidence>
<protein>
    <recommendedName>
        <fullName evidence="4">Secreted protein</fullName>
    </recommendedName>
</protein>